<keyword evidence="3" id="KW-1185">Reference proteome</keyword>
<accession>A0A562NRH1</accession>
<gene>
    <name evidence="2" type="ORF">IQ24_01811</name>
</gene>
<comment type="caution">
    <text evidence="2">The sequence shown here is derived from an EMBL/GenBank/DDBJ whole genome shotgun (WGS) entry which is preliminary data.</text>
</comment>
<dbReference type="RefSeq" id="WP_158637503.1">
    <property type="nucleotide sequence ID" value="NZ_VLKU01000005.1"/>
</dbReference>
<evidence type="ECO:0000313" key="3">
    <source>
        <dbReference type="Proteomes" id="UP000316225"/>
    </source>
</evidence>
<dbReference type="EMBL" id="VLKU01000005">
    <property type="protein sequence ID" value="TWI34296.1"/>
    <property type="molecule type" value="Genomic_DNA"/>
</dbReference>
<feature type="compositionally biased region" description="Basic and acidic residues" evidence="1">
    <location>
        <begin position="29"/>
        <end position="54"/>
    </location>
</feature>
<feature type="region of interest" description="Disordered" evidence="1">
    <location>
        <begin position="1"/>
        <end position="54"/>
    </location>
</feature>
<name>A0A562NRH1_9RHOB</name>
<feature type="compositionally biased region" description="Basic and acidic residues" evidence="1">
    <location>
        <begin position="7"/>
        <end position="21"/>
    </location>
</feature>
<organism evidence="2 3">
    <name type="scientific">Paracoccus sulfuroxidans</name>
    <dbReference type="NCBI Taxonomy" id="384678"/>
    <lineage>
        <taxon>Bacteria</taxon>
        <taxon>Pseudomonadati</taxon>
        <taxon>Pseudomonadota</taxon>
        <taxon>Alphaproteobacteria</taxon>
        <taxon>Rhodobacterales</taxon>
        <taxon>Paracoccaceae</taxon>
        <taxon>Paracoccus</taxon>
    </lineage>
</organism>
<reference evidence="2 3" key="1">
    <citation type="journal article" date="2015" name="Stand. Genomic Sci.">
        <title>Genomic Encyclopedia of Bacterial and Archaeal Type Strains, Phase III: the genomes of soil and plant-associated and newly described type strains.</title>
        <authorList>
            <person name="Whitman W.B."/>
            <person name="Woyke T."/>
            <person name="Klenk H.P."/>
            <person name="Zhou Y."/>
            <person name="Lilburn T.G."/>
            <person name="Beck B.J."/>
            <person name="De Vos P."/>
            <person name="Vandamme P."/>
            <person name="Eisen J.A."/>
            <person name="Garrity G."/>
            <person name="Hugenholtz P."/>
            <person name="Kyrpides N.C."/>
        </authorList>
    </citation>
    <scope>NUCLEOTIDE SEQUENCE [LARGE SCALE GENOMIC DNA]</scope>
    <source>
        <strain evidence="2 3">CGMCC 1.5364</strain>
    </source>
</reference>
<dbReference type="AlphaFoldDB" id="A0A562NRH1"/>
<dbReference type="Proteomes" id="UP000316225">
    <property type="component" value="Unassembled WGS sequence"/>
</dbReference>
<evidence type="ECO:0000313" key="2">
    <source>
        <dbReference type="EMBL" id="TWI34296.1"/>
    </source>
</evidence>
<proteinExistence type="predicted"/>
<evidence type="ECO:0000256" key="1">
    <source>
        <dbReference type="SAM" id="MobiDB-lite"/>
    </source>
</evidence>
<protein>
    <submittedName>
        <fullName evidence="2">Uncharacterized protein</fullName>
    </submittedName>
</protein>
<sequence length="54" mass="5819">MGTEQNKNNETEPTPKKDDAQGKSQRPQSDQDKSGSKEMANEGGGSEKKSRLPG</sequence>